<evidence type="ECO:0000313" key="2">
    <source>
        <dbReference type="Proteomes" id="UP001163687"/>
    </source>
</evidence>
<proteinExistence type="predicted"/>
<evidence type="ECO:0000313" key="1">
    <source>
        <dbReference type="EMBL" id="BDG61808.1"/>
    </source>
</evidence>
<dbReference type="EMBL" id="AP025628">
    <property type="protein sequence ID" value="BDG61808.1"/>
    <property type="molecule type" value="Genomic_DNA"/>
</dbReference>
<protein>
    <submittedName>
        <fullName evidence="1">Uncharacterized protein</fullName>
    </submittedName>
</protein>
<keyword evidence="2" id="KW-1185">Reference proteome</keyword>
<gene>
    <name evidence="1" type="ORF">caldi_28980</name>
</gene>
<name>A0AA35CNQ8_9FIRM</name>
<reference evidence="1" key="1">
    <citation type="submission" date="2022-03" db="EMBL/GenBank/DDBJ databases">
        <title>Complete genome sequence of Caldinitratiruptor microaerophilus.</title>
        <authorList>
            <person name="Mukaiyama R."/>
            <person name="Nishiyama T."/>
            <person name="Ueda K."/>
        </authorList>
    </citation>
    <scope>NUCLEOTIDE SEQUENCE</scope>
    <source>
        <strain evidence="1">JCM 16183</strain>
    </source>
</reference>
<organism evidence="1 2">
    <name type="scientific">Caldinitratiruptor microaerophilus</name>
    <dbReference type="NCBI Taxonomy" id="671077"/>
    <lineage>
        <taxon>Bacteria</taxon>
        <taxon>Bacillati</taxon>
        <taxon>Bacillota</taxon>
        <taxon>Clostridia</taxon>
        <taxon>Eubacteriales</taxon>
        <taxon>Symbiobacteriaceae</taxon>
        <taxon>Caldinitratiruptor</taxon>
    </lineage>
</organism>
<accession>A0AA35CNQ8</accession>
<dbReference type="Proteomes" id="UP001163687">
    <property type="component" value="Chromosome"/>
</dbReference>
<sequence>MSPYFMQTTHKGLTGRARFLLELPAGAGAWTLSPLALLRRGSTSPQPLCRPGPDVRPPCRGGARRVMESRLVRREAIRDWQSFPSCRIFCPIISLSLEKYP</sequence>
<dbReference type="KEGG" id="cmic:caldi_28980"/>
<dbReference type="AlphaFoldDB" id="A0AA35CNQ8"/>